<protein>
    <submittedName>
        <fullName evidence="1">Uncharacterized protein</fullName>
    </submittedName>
</protein>
<dbReference type="AlphaFoldDB" id="A0AAW0ASL7"/>
<organism evidence="1 2">
    <name type="scientific">Favolaschia claudopus</name>
    <dbReference type="NCBI Taxonomy" id="2862362"/>
    <lineage>
        <taxon>Eukaryota</taxon>
        <taxon>Fungi</taxon>
        <taxon>Dikarya</taxon>
        <taxon>Basidiomycota</taxon>
        <taxon>Agaricomycotina</taxon>
        <taxon>Agaricomycetes</taxon>
        <taxon>Agaricomycetidae</taxon>
        <taxon>Agaricales</taxon>
        <taxon>Marasmiineae</taxon>
        <taxon>Mycenaceae</taxon>
        <taxon>Favolaschia</taxon>
    </lineage>
</organism>
<evidence type="ECO:0000313" key="1">
    <source>
        <dbReference type="EMBL" id="KAK7015606.1"/>
    </source>
</evidence>
<name>A0AAW0ASL7_9AGAR</name>
<dbReference type="EMBL" id="JAWWNJ010000053">
    <property type="protein sequence ID" value="KAK7015606.1"/>
    <property type="molecule type" value="Genomic_DNA"/>
</dbReference>
<comment type="caution">
    <text evidence="1">The sequence shown here is derived from an EMBL/GenBank/DDBJ whole genome shotgun (WGS) entry which is preliminary data.</text>
</comment>
<dbReference type="Proteomes" id="UP001362999">
    <property type="component" value="Unassembled WGS sequence"/>
</dbReference>
<evidence type="ECO:0000313" key="2">
    <source>
        <dbReference type="Proteomes" id="UP001362999"/>
    </source>
</evidence>
<gene>
    <name evidence="1" type="ORF">R3P38DRAFT_3204065</name>
</gene>
<accession>A0AAW0ASL7</accession>
<proteinExistence type="predicted"/>
<reference evidence="1 2" key="1">
    <citation type="journal article" date="2024" name="J Genomics">
        <title>Draft genome sequencing and assembly of Favolaschia claudopus CIRM-BRFM 2984 isolated from oak limbs.</title>
        <authorList>
            <person name="Navarro D."/>
            <person name="Drula E."/>
            <person name="Chaduli D."/>
            <person name="Cazenave R."/>
            <person name="Ahrendt S."/>
            <person name="Wang J."/>
            <person name="Lipzen A."/>
            <person name="Daum C."/>
            <person name="Barry K."/>
            <person name="Grigoriev I.V."/>
            <person name="Favel A."/>
            <person name="Rosso M.N."/>
            <person name="Martin F."/>
        </authorList>
    </citation>
    <scope>NUCLEOTIDE SEQUENCE [LARGE SCALE GENOMIC DNA]</scope>
    <source>
        <strain evidence="1 2">CIRM-BRFM 2984</strain>
    </source>
</reference>
<sequence length="138" mass="14602">MSAEPASQSRGLHARAPCTRAAYSAAAPNAPPNGVSIMYGRRALDTASAFRHAFPAAPNAPPNGVSIMYGRRTLSWPPPPLSDMLFPPPRTHLLTEHAVPAAPNAPPNGVSIMYGRRALSGADTAPASWGYCLRFQKI</sequence>
<keyword evidence="2" id="KW-1185">Reference proteome</keyword>